<proteinExistence type="predicted"/>
<organism evidence="1">
    <name type="scientific">Magallana gigas</name>
    <name type="common">Pacific oyster</name>
    <name type="synonym">Crassostrea gigas</name>
    <dbReference type="NCBI Taxonomy" id="29159"/>
    <lineage>
        <taxon>Eukaryota</taxon>
        <taxon>Metazoa</taxon>
        <taxon>Spiralia</taxon>
        <taxon>Lophotrochozoa</taxon>
        <taxon>Mollusca</taxon>
        <taxon>Bivalvia</taxon>
        <taxon>Autobranchia</taxon>
        <taxon>Pteriomorphia</taxon>
        <taxon>Ostreida</taxon>
        <taxon>Ostreoidea</taxon>
        <taxon>Ostreidae</taxon>
        <taxon>Magallana</taxon>
    </lineage>
</organism>
<protein>
    <submittedName>
        <fullName evidence="1">Uncharacterized protein</fullName>
    </submittedName>
</protein>
<sequence>MDGEIVAAILQQMTRDRFAVGLAIGDGGEEGQEEAQEGLEVAEVEVKDQYKTLVNRSEQKLL</sequence>
<dbReference type="InParanoid" id="K1QDH6"/>
<dbReference type="EMBL" id="JH816104">
    <property type="protein sequence ID" value="EKC29089.1"/>
    <property type="molecule type" value="Genomic_DNA"/>
</dbReference>
<dbReference type="AlphaFoldDB" id="K1QDH6"/>
<accession>K1QDH6</accession>
<reference evidence="1" key="1">
    <citation type="journal article" date="2012" name="Nature">
        <title>The oyster genome reveals stress adaptation and complexity of shell formation.</title>
        <authorList>
            <person name="Zhang G."/>
            <person name="Fang X."/>
            <person name="Guo X."/>
            <person name="Li L."/>
            <person name="Luo R."/>
            <person name="Xu F."/>
            <person name="Yang P."/>
            <person name="Zhang L."/>
            <person name="Wang X."/>
            <person name="Qi H."/>
            <person name="Xiong Z."/>
            <person name="Que H."/>
            <person name="Xie Y."/>
            <person name="Holland P.W."/>
            <person name="Paps J."/>
            <person name="Zhu Y."/>
            <person name="Wu F."/>
            <person name="Chen Y."/>
            <person name="Wang J."/>
            <person name="Peng C."/>
            <person name="Meng J."/>
            <person name="Yang L."/>
            <person name="Liu J."/>
            <person name="Wen B."/>
            <person name="Zhang N."/>
            <person name="Huang Z."/>
            <person name="Zhu Q."/>
            <person name="Feng Y."/>
            <person name="Mount A."/>
            <person name="Hedgecock D."/>
            <person name="Xu Z."/>
            <person name="Liu Y."/>
            <person name="Domazet-Loso T."/>
            <person name="Du Y."/>
            <person name="Sun X."/>
            <person name="Zhang S."/>
            <person name="Liu B."/>
            <person name="Cheng P."/>
            <person name="Jiang X."/>
            <person name="Li J."/>
            <person name="Fan D."/>
            <person name="Wang W."/>
            <person name="Fu W."/>
            <person name="Wang T."/>
            <person name="Wang B."/>
            <person name="Zhang J."/>
            <person name="Peng Z."/>
            <person name="Li Y."/>
            <person name="Li N."/>
            <person name="Wang J."/>
            <person name="Chen M."/>
            <person name="He Y."/>
            <person name="Tan F."/>
            <person name="Song X."/>
            <person name="Zheng Q."/>
            <person name="Huang R."/>
            <person name="Yang H."/>
            <person name="Du X."/>
            <person name="Chen L."/>
            <person name="Yang M."/>
            <person name="Gaffney P.M."/>
            <person name="Wang S."/>
            <person name="Luo L."/>
            <person name="She Z."/>
            <person name="Ming Y."/>
            <person name="Huang W."/>
            <person name="Zhang S."/>
            <person name="Huang B."/>
            <person name="Zhang Y."/>
            <person name="Qu T."/>
            <person name="Ni P."/>
            <person name="Miao G."/>
            <person name="Wang J."/>
            <person name="Wang Q."/>
            <person name="Steinberg C.E."/>
            <person name="Wang H."/>
            <person name="Li N."/>
            <person name="Qian L."/>
            <person name="Zhang G."/>
            <person name="Li Y."/>
            <person name="Yang H."/>
            <person name="Liu X."/>
            <person name="Wang J."/>
            <person name="Yin Y."/>
            <person name="Wang J."/>
        </authorList>
    </citation>
    <scope>NUCLEOTIDE SEQUENCE [LARGE SCALE GENOMIC DNA]</scope>
    <source>
        <strain evidence="1">05x7-T-G4-1.051#20</strain>
    </source>
</reference>
<evidence type="ECO:0000313" key="1">
    <source>
        <dbReference type="EMBL" id="EKC29089.1"/>
    </source>
</evidence>
<name>K1QDH6_MAGGI</name>
<dbReference type="HOGENOM" id="CLU_2906224_0_0_1"/>
<gene>
    <name evidence="1" type="ORF">CGI_10019726</name>
</gene>